<gene>
    <name evidence="2" type="ORF">E2C01_087788</name>
</gene>
<reference evidence="2 3" key="1">
    <citation type="submission" date="2019-05" db="EMBL/GenBank/DDBJ databases">
        <title>Another draft genome of Portunus trituberculatus and its Hox gene families provides insights of decapod evolution.</title>
        <authorList>
            <person name="Jeong J.-H."/>
            <person name="Song I."/>
            <person name="Kim S."/>
            <person name="Choi T."/>
            <person name="Kim D."/>
            <person name="Ryu S."/>
            <person name="Kim W."/>
        </authorList>
    </citation>
    <scope>NUCLEOTIDE SEQUENCE [LARGE SCALE GENOMIC DNA]</scope>
    <source>
        <tissue evidence="2">Muscle</tissue>
    </source>
</reference>
<dbReference type="Proteomes" id="UP000324222">
    <property type="component" value="Unassembled WGS sequence"/>
</dbReference>
<evidence type="ECO:0000256" key="1">
    <source>
        <dbReference type="SAM" id="MobiDB-lite"/>
    </source>
</evidence>
<keyword evidence="3" id="KW-1185">Reference proteome</keyword>
<dbReference type="EMBL" id="VSRR010092147">
    <property type="protein sequence ID" value="MPC92684.1"/>
    <property type="molecule type" value="Genomic_DNA"/>
</dbReference>
<comment type="caution">
    <text evidence="2">The sequence shown here is derived from an EMBL/GenBank/DDBJ whole genome shotgun (WGS) entry which is preliminary data.</text>
</comment>
<dbReference type="AlphaFoldDB" id="A0A5B7JKB1"/>
<evidence type="ECO:0000313" key="3">
    <source>
        <dbReference type="Proteomes" id="UP000324222"/>
    </source>
</evidence>
<sequence length="131" mass="14147">MHHLSRTHEVVLQRSTFKLFMEAETQSSGRHLFQASPAYGSRRPLGGMTSSRVTSPPMGGASSSNRRRRRMLQAPSQPPLPQISSPTGPPLTQAHAPHAGTNTWHPRLLSHPPACSGDSLNNPATSSPSPR</sequence>
<name>A0A5B7JKB1_PORTR</name>
<proteinExistence type="predicted"/>
<feature type="region of interest" description="Disordered" evidence="1">
    <location>
        <begin position="26"/>
        <end position="131"/>
    </location>
</feature>
<protein>
    <submittedName>
        <fullName evidence="2">Uncharacterized protein</fullName>
    </submittedName>
</protein>
<accession>A0A5B7JKB1</accession>
<evidence type="ECO:0000313" key="2">
    <source>
        <dbReference type="EMBL" id="MPC92684.1"/>
    </source>
</evidence>
<organism evidence="2 3">
    <name type="scientific">Portunus trituberculatus</name>
    <name type="common">Swimming crab</name>
    <name type="synonym">Neptunus trituberculatus</name>
    <dbReference type="NCBI Taxonomy" id="210409"/>
    <lineage>
        <taxon>Eukaryota</taxon>
        <taxon>Metazoa</taxon>
        <taxon>Ecdysozoa</taxon>
        <taxon>Arthropoda</taxon>
        <taxon>Crustacea</taxon>
        <taxon>Multicrustacea</taxon>
        <taxon>Malacostraca</taxon>
        <taxon>Eumalacostraca</taxon>
        <taxon>Eucarida</taxon>
        <taxon>Decapoda</taxon>
        <taxon>Pleocyemata</taxon>
        <taxon>Brachyura</taxon>
        <taxon>Eubrachyura</taxon>
        <taxon>Portunoidea</taxon>
        <taxon>Portunidae</taxon>
        <taxon>Portuninae</taxon>
        <taxon>Portunus</taxon>
    </lineage>
</organism>
<feature type="compositionally biased region" description="Polar residues" evidence="1">
    <location>
        <begin position="118"/>
        <end position="131"/>
    </location>
</feature>